<evidence type="ECO:0000313" key="2">
    <source>
        <dbReference type="EMBL" id="WBP90576.1"/>
    </source>
</evidence>
<keyword evidence="3" id="KW-1185">Reference proteome</keyword>
<evidence type="ECO:0000256" key="1">
    <source>
        <dbReference type="SAM" id="Phobius"/>
    </source>
</evidence>
<sequence length="253" mass="26514">MILAVDVHSHAYQIGQYSAEWGIPALIVVVLAWSSTRTWRNPVAHGLEEAPRVAALRRRRGYVSILATVLAAGAVVAAVLVEVGTDPDYGPVAESAPVAESTPAGRTVEAPEAAAGYHLITGEAAAALAARMPSASPEHYWFYSATPGGTRPTLMLSASTAEWNPKLAKENAAHSAAWGLRNFFAGARIDDPQDVDAGPLGGAMQCGYRGGKAPAMICRWNDASTSGAVAVFDMTDVHQAAAIALQFRNAAEH</sequence>
<reference evidence="3" key="1">
    <citation type="submission" date="2022-12" db="EMBL/GenBank/DDBJ databases">
        <authorList>
            <person name="Mo P."/>
        </authorList>
    </citation>
    <scope>NUCLEOTIDE SEQUENCE [LARGE SCALE GENOMIC DNA]</scope>
    <source>
        <strain evidence="3">HUAS 3-15</strain>
    </source>
</reference>
<name>A0ABY7QEQ8_9ACTN</name>
<keyword evidence="1" id="KW-1133">Transmembrane helix</keyword>
<evidence type="ECO:0000313" key="3">
    <source>
        <dbReference type="Proteomes" id="UP001212821"/>
    </source>
</evidence>
<dbReference type="EMBL" id="CP115450">
    <property type="protein sequence ID" value="WBP90576.1"/>
    <property type="molecule type" value="Genomic_DNA"/>
</dbReference>
<feature type="transmembrane region" description="Helical" evidence="1">
    <location>
        <begin position="62"/>
        <end position="81"/>
    </location>
</feature>
<keyword evidence="1" id="KW-0472">Membrane</keyword>
<dbReference type="RefSeq" id="WP_270149449.1">
    <property type="nucleotide sequence ID" value="NZ_CP115450.1"/>
</dbReference>
<organism evidence="2 3">
    <name type="scientific">Kitasatospora cathayae</name>
    <dbReference type="NCBI Taxonomy" id="3004092"/>
    <lineage>
        <taxon>Bacteria</taxon>
        <taxon>Bacillati</taxon>
        <taxon>Actinomycetota</taxon>
        <taxon>Actinomycetes</taxon>
        <taxon>Kitasatosporales</taxon>
        <taxon>Streptomycetaceae</taxon>
        <taxon>Kitasatospora</taxon>
    </lineage>
</organism>
<gene>
    <name evidence="2" type="ORF">O1G21_35080</name>
</gene>
<keyword evidence="1" id="KW-0812">Transmembrane</keyword>
<protein>
    <submittedName>
        <fullName evidence="2">Uncharacterized protein</fullName>
    </submittedName>
</protein>
<accession>A0ABY7QEQ8</accession>
<proteinExistence type="predicted"/>
<dbReference type="Proteomes" id="UP001212821">
    <property type="component" value="Chromosome"/>
</dbReference>